<evidence type="ECO:0000313" key="4">
    <source>
        <dbReference type="Proteomes" id="UP000037923"/>
    </source>
</evidence>
<evidence type="ECO:0000256" key="2">
    <source>
        <dbReference type="SAM" id="MobiDB-lite"/>
    </source>
</evidence>
<dbReference type="EMBL" id="LGTL01000015">
    <property type="protein sequence ID" value="KPA77772.1"/>
    <property type="molecule type" value="Genomic_DNA"/>
</dbReference>
<keyword evidence="4" id="KW-1185">Reference proteome</keyword>
<organism evidence="3 4">
    <name type="scientific">Leptomonas pyrrhocoris</name>
    <name type="common">Firebug parasite</name>
    <dbReference type="NCBI Taxonomy" id="157538"/>
    <lineage>
        <taxon>Eukaryota</taxon>
        <taxon>Discoba</taxon>
        <taxon>Euglenozoa</taxon>
        <taxon>Kinetoplastea</taxon>
        <taxon>Metakinetoplastina</taxon>
        <taxon>Trypanosomatida</taxon>
        <taxon>Trypanosomatidae</taxon>
        <taxon>Leishmaniinae</taxon>
        <taxon>Leptomonas</taxon>
    </lineage>
</organism>
<dbReference type="AlphaFoldDB" id="A0A0M9FX50"/>
<dbReference type="EMBL" id="LGTL01000015">
    <property type="protein sequence ID" value="KPA77773.1"/>
    <property type="molecule type" value="Genomic_DNA"/>
</dbReference>
<dbReference type="OrthoDB" id="10513146at2759"/>
<name>A0A0M9FX50_LEPPY</name>
<dbReference type="VEuPathDB" id="TriTrypDB:LpyrH10_15_0170"/>
<feature type="region of interest" description="Disordered" evidence="2">
    <location>
        <begin position="1"/>
        <end position="21"/>
    </location>
</feature>
<dbReference type="RefSeq" id="XP_015656211.1">
    <property type="nucleotide sequence ID" value="XM_015804918.1"/>
</dbReference>
<evidence type="ECO:0000313" key="3">
    <source>
        <dbReference type="EMBL" id="KPA77773.1"/>
    </source>
</evidence>
<dbReference type="OMA" id="PARDCDS"/>
<feature type="coiled-coil region" evidence="1">
    <location>
        <begin position="175"/>
        <end position="202"/>
    </location>
</feature>
<dbReference type="RefSeq" id="XP_015656213.1">
    <property type="nucleotide sequence ID" value="XM_015804920.1"/>
</dbReference>
<proteinExistence type="predicted"/>
<reference evidence="3 4" key="1">
    <citation type="submission" date="2015-07" db="EMBL/GenBank/DDBJ databases">
        <title>High-quality genome of monoxenous trypanosomatid Leptomonas pyrrhocoris.</title>
        <authorList>
            <person name="Flegontov P."/>
            <person name="Butenko A."/>
            <person name="Firsov S."/>
            <person name="Vlcek C."/>
            <person name="Logacheva M.D."/>
            <person name="Field M."/>
            <person name="Filatov D."/>
            <person name="Flegontova O."/>
            <person name="Gerasimov E."/>
            <person name="Jackson A.P."/>
            <person name="Kelly S."/>
            <person name="Opperdoes F."/>
            <person name="O'Reilly A."/>
            <person name="Votypka J."/>
            <person name="Yurchenko V."/>
            <person name="Lukes J."/>
        </authorList>
    </citation>
    <scope>NUCLEOTIDE SEQUENCE [LARGE SCALE GENOMIC DNA]</scope>
    <source>
        <strain evidence="3">H10</strain>
    </source>
</reference>
<dbReference type="RefSeq" id="XP_015656212.1">
    <property type="nucleotide sequence ID" value="XM_015804919.1"/>
</dbReference>
<dbReference type="Proteomes" id="UP000037923">
    <property type="component" value="Unassembled WGS sequence"/>
</dbReference>
<sequence>MPCGVSRSAEDHGSGFTAPHISTYDRAGERLHTYAHVQKKRLQQIRQAQSAVDAARLFHPHISELARSPCLTRAPLYAASKKTASTSSEAAGASPSPFAAAQMSPAHWDSFLSRSAAHERHRSARLRELKLQTAEDAVRECTFRPRVGRLPEEAVDQADAPSPRVLDQLGNDAVAQQWMRDLEIFNREMELLKEELTSLRQVGQTRHTE</sequence>
<protein>
    <submittedName>
        <fullName evidence="3">Uncharacterized protein</fullName>
    </submittedName>
</protein>
<dbReference type="EMBL" id="LGTL01000015">
    <property type="protein sequence ID" value="KPA77774.1"/>
    <property type="molecule type" value="Genomic_DNA"/>
</dbReference>
<dbReference type="GeneID" id="26906893"/>
<accession>A0A0M9FX50</accession>
<comment type="caution">
    <text evidence="3">The sequence shown here is derived from an EMBL/GenBank/DDBJ whole genome shotgun (WGS) entry which is preliminary data.</text>
</comment>
<evidence type="ECO:0000256" key="1">
    <source>
        <dbReference type="SAM" id="Coils"/>
    </source>
</evidence>
<keyword evidence="1" id="KW-0175">Coiled coil</keyword>
<gene>
    <name evidence="3" type="ORF">ABB37_06607</name>
</gene>